<protein>
    <recommendedName>
        <fullName evidence="5">TIR domain-containing protein</fullName>
    </recommendedName>
</protein>
<keyword evidence="3" id="KW-0611">Plant defense</keyword>
<keyword evidence="7" id="KW-1185">Reference proteome</keyword>
<keyword evidence="4" id="KW-0520">NAD</keyword>
<accession>A0A7N2L440</accession>
<dbReference type="Gramene" id="QL03p005023:mrna">
    <property type="protein sequence ID" value="QL03p005023:mrna"/>
    <property type="gene ID" value="QL03p005023"/>
</dbReference>
<dbReference type="Pfam" id="PF23282">
    <property type="entry name" value="WHD_ROQ1"/>
    <property type="match status" value="1"/>
</dbReference>
<dbReference type="SUPFAM" id="SSF52058">
    <property type="entry name" value="L domain-like"/>
    <property type="match status" value="1"/>
</dbReference>
<evidence type="ECO:0000256" key="4">
    <source>
        <dbReference type="ARBA" id="ARBA00023027"/>
    </source>
</evidence>
<dbReference type="Pfam" id="PF23286">
    <property type="entry name" value="LRR_13"/>
    <property type="match status" value="1"/>
</dbReference>
<dbReference type="GeneID" id="115980157"/>
<evidence type="ECO:0000313" key="6">
    <source>
        <dbReference type="EnsemblPlants" id="QL03p005023:mrna"/>
    </source>
</evidence>
<name>A0A7N2L440_QUELO</name>
<dbReference type="GO" id="GO:0007165">
    <property type="term" value="P:signal transduction"/>
    <property type="evidence" value="ECO:0007669"/>
    <property type="project" value="InterPro"/>
</dbReference>
<dbReference type="PRINTS" id="PR00364">
    <property type="entry name" value="DISEASERSIST"/>
</dbReference>
<dbReference type="InterPro" id="IPR058192">
    <property type="entry name" value="WHD_ROQ1-like"/>
</dbReference>
<dbReference type="SMART" id="SM00382">
    <property type="entry name" value="AAA"/>
    <property type="match status" value="1"/>
</dbReference>
<dbReference type="InterPro" id="IPR044974">
    <property type="entry name" value="Disease_R_plants"/>
</dbReference>
<evidence type="ECO:0000313" key="7">
    <source>
        <dbReference type="Proteomes" id="UP000594261"/>
    </source>
</evidence>
<dbReference type="InterPro" id="IPR027417">
    <property type="entry name" value="P-loop_NTPase"/>
</dbReference>
<dbReference type="GO" id="GO:0043531">
    <property type="term" value="F:ADP binding"/>
    <property type="evidence" value="ECO:0007669"/>
    <property type="project" value="InterPro"/>
</dbReference>
<evidence type="ECO:0000259" key="5">
    <source>
        <dbReference type="PROSITE" id="PS50104"/>
    </source>
</evidence>
<dbReference type="InterPro" id="IPR058546">
    <property type="entry name" value="RPS4B/Roq1-like_LRR"/>
</dbReference>
<evidence type="ECO:0000256" key="3">
    <source>
        <dbReference type="ARBA" id="ARBA00022821"/>
    </source>
</evidence>
<evidence type="ECO:0000256" key="2">
    <source>
        <dbReference type="ARBA" id="ARBA00022737"/>
    </source>
</evidence>
<dbReference type="PANTHER" id="PTHR11017:SF573">
    <property type="entry name" value="ADP-RIBOSYL CYCLASE_CYCLIC ADP-RIBOSE HYDROLASE"/>
    <property type="match status" value="1"/>
</dbReference>
<dbReference type="Pfam" id="PF01582">
    <property type="entry name" value="TIR"/>
    <property type="match status" value="1"/>
</dbReference>
<dbReference type="SUPFAM" id="SSF52540">
    <property type="entry name" value="P-loop containing nucleoside triphosphate hydrolases"/>
    <property type="match status" value="1"/>
</dbReference>
<dbReference type="GO" id="GO:0006952">
    <property type="term" value="P:defense response"/>
    <property type="evidence" value="ECO:0007669"/>
    <property type="project" value="UniProtKB-KW"/>
</dbReference>
<dbReference type="PANTHER" id="PTHR11017">
    <property type="entry name" value="LEUCINE-RICH REPEAT-CONTAINING PROTEIN"/>
    <property type="match status" value="1"/>
</dbReference>
<dbReference type="FunFam" id="3.40.50.10140:FF:000007">
    <property type="entry name" value="Disease resistance protein (TIR-NBS-LRR class)"/>
    <property type="match status" value="1"/>
</dbReference>
<dbReference type="KEGG" id="qlo:115980157"/>
<dbReference type="Gene3D" id="3.80.10.10">
    <property type="entry name" value="Ribonuclease Inhibitor"/>
    <property type="match status" value="2"/>
</dbReference>
<keyword evidence="2" id="KW-0677">Repeat</keyword>
<proteinExistence type="predicted"/>
<dbReference type="SUPFAM" id="SSF46785">
    <property type="entry name" value="Winged helix' DNA-binding domain"/>
    <property type="match status" value="1"/>
</dbReference>
<dbReference type="RefSeq" id="XP_030958298.1">
    <property type="nucleotide sequence ID" value="XM_031102438.1"/>
</dbReference>
<dbReference type="OrthoDB" id="1901675at2759"/>
<sequence>MALVTYKGASSSSFTHQLKKFDVFLSFRGEDTRFGFISHLYDTLRLRGIHTFIDDKLPRGEEISTELLKTIENSMMSIIVFSENYASSTWCLDELAKIVECKKNDQLVRPVFYKVDPSEIRNQNGKFGEALAKHEGKLKDSKKVERWRKALHETANISGWHYKHRCNEFKFIQGIVEEISNSKFNRTPLFVARYPVGINYRVKTIILDIESNDGHIIGIYGPGGIGKTTIAKAIFNRICDHFDGFCYLENLRERSRTDASVIELQEALLFEILRDTNLKVGNKSRGINMIKERLSFMRILLVLDDVDKWIQIENLLGGCDWFASGSKIIITTRDKHLATLANCCSTYSVKELDQDEALELFSMHAFQSNKPKDDYLELANRVIQYAKGFPLALVIIGADLYGRTKLEWRSAIEKYERIPNEEIKKILEISYEGLDKTEKDIFLDIACFFEGFPKEYVIDILGAYNLYPIYGIRRLIDKCLITVGQYDKLLMHDLLRQMGRDIVQRESPDFPGERSRLWCYEDVHKVLIQNTGSEKIRSIMICSPEASKMKLEPKCFKKMKNLKFLMVSNVDICRGLKYLPKELRVLDWSGFPLSSLPSNFDPQKLIALNMPESRVTLDKLFKRIQCKNLTYMNFNSNQYIRELPDLLSATPNVKKLDLRHCTKLVKIHDSIGYLDKLESWDLWGCNELQILPSCITMKSLKYLYLFYCKRVKRFPDIPQELENLKYLSLGQTAIREIPPSIGNLIGLERLDIGSSFYSCHLPSSIYKLQQLRKLLLYGDVQFPKCVGIGRQATTCNSYGCFSKYCFPKLNFLKKLTSCFTHSEKCLLSGSKDLNLKEAIIRFNRLNWLLIQDSRFLKKIPKLPENIRQVNTRNCISLNSESLRKSILQFGRNLRLSPNMKCSGVKNKVLMDSHSHRKLSNQIDCSSRVSLSKLNAIDNEYFPTLDAYLVDYGERYEISVPGKKIPNWINHQSIESSISFWVGPELPSIAVCVALHLIPLKDSYANNDKYGSLRDDIIGCVCDIHISTDSRKQRRLVSGGFRSLKCDHLWFYGEPHSRLQRNFGDLMQGDRNHVEISCKITRWVSTTRKYAPVIARMGVHVECICPPQNSVIIQHNSQNVDDDTELLAPLLSQNGSTDGLRRRRPFKLL</sequence>
<dbReference type="Gene3D" id="1.10.8.430">
    <property type="entry name" value="Helical domain of apoptotic protease-activating factors"/>
    <property type="match status" value="1"/>
</dbReference>
<dbReference type="InterPro" id="IPR002182">
    <property type="entry name" value="NB-ARC"/>
</dbReference>
<dbReference type="SUPFAM" id="SSF52200">
    <property type="entry name" value="Toll/Interleukin receptor TIR domain"/>
    <property type="match status" value="1"/>
</dbReference>
<dbReference type="InterPro" id="IPR042197">
    <property type="entry name" value="Apaf_helical"/>
</dbReference>
<dbReference type="Pfam" id="PF00931">
    <property type="entry name" value="NB-ARC"/>
    <property type="match status" value="1"/>
</dbReference>
<dbReference type="InterPro" id="IPR003593">
    <property type="entry name" value="AAA+_ATPase"/>
</dbReference>
<dbReference type="InterPro" id="IPR035897">
    <property type="entry name" value="Toll_tir_struct_dom_sf"/>
</dbReference>
<organism evidence="6 7">
    <name type="scientific">Quercus lobata</name>
    <name type="common">Valley oak</name>
    <dbReference type="NCBI Taxonomy" id="97700"/>
    <lineage>
        <taxon>Eukaryota</taxon>
        <taxon>Viridiplantae</taxon>
        <taxon>Streptophyta</taxon>
        <taxon>Embryophyta</taxon>
        <taxon>Tracheophyta</taxon>
        <taxon>Spermatophyta</taxon>
        <taxon>Magnoliopsida</taxon>
        <taxon>eudicotyledons</taxon>
        <taxon>Gunneridae</taxon>
        <taxon>Pentapetalae</taxon>
        <taxon>rosids</taxon>
        <taxon>fabids</taxon>
        <taxon>Fagales</taxon>
        <taxon>Fagaceae</taxon>
        <taxon>Quercus</taxon>
    </lineage>
</organism>
<feature type="domain" description="TIR" evidence="5">
    <location>
        <begin position="19"/>
        <end position="183"/>
    </location>
</feature>
<reference evidence="6 7" key="1">
    <citation type="journal article" date="2016" name="G3 (Bethesda)">
        <title>First Draft Assembly and Annotation of the Genome of a California Endemic Oak Quercus lobata Nee (Fagaceae).</title>
        <authorList>
            <person name="Sork V.L."/>
            <person name="Fitz-Gibbon S.T."/>
            <person name="Puiu D."/>
            <person name="Crepeau M."/>
            <person name="Gugger P.F."/>
            <person name="Sherman R."/>
            <person name="Stevens K."/>
            <person name="Langley C.H."/>
            <person name="Pellegrini M."/>
            <person name="Salzberg S.L."/>
        </authorList>
    </citation>
    <scope>NUCLEOTIDE SEQUENCE [LARGE SCALE GENOMIC DNA]</scope>
    <source>
        <strain evidence="6 7">cv. SW786</strain>
    </source>
</reference>
<dbReference type="InterPro" id="IPR032675">
    <property type="entry name" value="LRR_dom_sf"/>
</dbReference>
<dbReference type="AlphaFoldDB" id="A0A7N2L440"/>
<dbReference type="InterPro" id="IPR036390">
    <property type="entry name" value="WH_DNA-bd_sf"/>
</dbReference>
<evidence type="ECO:0000256" key="1">
    <source>
        <dbReference type="ARBA" id="ARBA00022614"/>
    </source>
</evidence>
<dbReference type="PROSITE" id="PS50104">
    <property type="entry name" value="TIR"/>
    <property type="match status" value="1"/>
</dbReference>
<dbReference type="Gene3D" id="3.40.50.10140">
    <property type="entry name" value="Toll/interleukin-1 receptor homology (TIR) domain"/>
    <property type="match status" value="1"/>
</dbReference>
<reference evidence="6" key="2">
    <citation type="submission" date="2021-01" db="UniProtKB">
        <authorList>
            <consortium name="EnsemblPlants"/>
        </authorList>
    </citation>
    <scope>IDENTIFICATION</scope>
</reference>
<dbReference type="EnsemblPlants" id="QL03p005023:mrna">
    <property type="protein sequence ID" value="QL03p005023:mrna"/>
    <property type="gene ID" value="QL03p005023"/>
</dbReference>
<dbReference type="InParanoid" id="A0A7N2L440"/>
<gene>
    <name evidence="6" type="primary">LOC115980157</name>
</gene>
<dbReference type="Proteomes" id="UP000594261">
    <property type="component" value="Chromosome 3"/>
</dbReference>
<dbReference type="EMBL" id="LRBV02000003">
    <property type="status" value="NOT_ANNOTATED_CDS"/>
    <property type="molecule type" value="Genomic_DNA"/>
</dbReference>
<dbReference type="SMART" id="SM00255">
    <property type="entry name" value="TIR"/>
    <property type="match status" value="1"/>
</dbReference>
<dbReference type="Gene3D" id="3.40.50.300">
    <property type="entry name" value="P-loop containing nucleotide triphosphate hydrolases"/>
    <property type="match status" value="1"/>
</dbReference>
<dbReference type="OMA" id="LENFCFW"/>
<dbReference type="InterPro" id="IPR000157">
    <property type="entry name" value="TIR_dom"/>
</dbReference>
<keyword evidence="1" id="KW-0433">Leucine-rich repeat</keyword>